<evidence type="ECO:0000256" key="5">
    <source>
        <dbReference type="PROSITE-ProRule" id="PRU01016"/>
    </source>
</evidence>
<protein>
    <recommendedName>
        <fullName evidence="1">DNA (cytosine-5-)-methyltransferase</fullName>
        <ecNumber evidence="1">2.1.1.37</ecNumber>
    </recommendedName>
</protein>
<keyword evidence="4 5" id="KW-0949">S-adenosyl-L-methionine</keyword>
<comment type="similarity">
    <text evidence="5">Belongs to the class I-like SAM-binding methyltransferase superfamily. C5-methyltransferase family.</text>
</comment>
<dbReference type="Gene3D" id="3.90.120.10">
    <property type="entry name" value="DNA Methylase, subunit A, domain 2"/>
    <property type="match status" value="1"/>
</dbReference>
<evidence type="ECO:0000256" key="4">
    <source>
        <dbReference type="ARBA" id="ARBA00022691"/>
    </source>
</evidence>
<dbReference type="EC" id="2.1.1.37" evidence="1"/>
<evidence type="ECO:0000313" key="8">
    <source>
        <dbReference type="Proteomes" id="UP000237631"/>
    </source>
</evidence>
<accession>A0A2S6C7Q9</accession>
<feature type="region of interest" description="Disordered" evidence="6">
    <location>
        <begin position="289"/>
        <end position="328"/>
    </location>
</feature>
<organism evidence="7 8">
    <name type="scientific">Cercospora berteroae</name>
    <dbReference type="NCBI Taxonomy" id="357750"/>
    <lineage>
        <taxon>Eukaryota</taxon>
        <taxon>Fungi</taxon>
        <taxon>Dikarya</taxon>
        <taxon>Ascomycota</taxon>
        <taxon>Pezizomycotina</taxon>
        <taxon>Dothideomycetes</taxon>
        <taxon>Dothideomycetidae</taxon>
        <taxon>Mycosphaerellales</taxon>
        <taxon>Mycosphaerellaceae</taxon>
        <taxon>Cercospora</taxon>
    </lineage>
</organism>
<dbReference type="SUPFAM" id="SSF53335">
    <property type="entry name" value="S-adenosyl-L-methionine-dependent methyltransferases"/>
    <property type="match status" value="1"/>
</dbReference>
<dbReference type="PANTHER" id="PTHR10629:SF52">
    <property type="entry name" value="DNA (CYTOSINE-5)-METHYLTRANSFERASE 1"/>
    <property type="match status" value="1"/>
</dbReference>
<dbReference type="Gene3D" id="3.40.50.150">
    <property type="entry name" value="Vaccinia Virus protein VP39"/>
    <property type="match status" value="1"/>
</dbReference>
<dbReference type="GO" id="GO:0005634">
    <property type="term" value="C:nucleus"/>
    <property type="evidence" value="ECO:0007669"/>
    <property type="project" value="TreeGrafter"/>
</dbReference>
<evidence type="ECO:0000256" key="6">
    <source>
        <dbReference type="SAM" id="MobiDB-lite"/>
    </source>
</evidence>
<dbReference type="GO" id="GO:0003677">
    <property type="term" value="F:DNA binding"/>
    <property type="evidence" value="ECO:0007669"/>
    <property type="project" value="TreeGrafter"/>
</dbReference>
<dbReference type="GO" id="GO:0003886">
    <property type="term" value="F:DNA (cytosine-5-)-methyltransferase activity"/>
    <property type="evidence" value="ECO:0007669"/>
    <property type="project" value="UniProtKB-EC"/>
</dbReference>
<evidence type="ECO:0000256" key="2">
    <source>
        <dbReference type="ARBA" id="ARBA00022603"/>
    </source>
</evidence>
<dbReference type="Pfam" id="PF00145">
    <property type="entry name" value="DNA_methylase"/>
    <property type="match status" value="1"/>
</dbReference>
<keyword evidence="2 5" id="KW-0489">Methyltransferase</keyword>
<evidence type="ECO:0000313" key="7">
    <source>
        <dbReference type="EMBL" id="PPJ55777.1"/>
    </source>
</evidence>
<evidence type="ECO:0000256" key="1">
    <source>
        <dbReference type="ARBA" id="ARBA00011975"/>
    </source>
</evidence>
<feature type="active site" evidence="5">
    <location>
        <position position="480"/>
    </location>
</feature>
<keyword evidence="3 5" id="KW-0808">Transferase</keyword>
<evidence type="ECO:0000256" key="3">
    <source>
        <dbReference type="ARBA" id="ARBA00022679"/>
    </source>
</evidence>
<sequence length="726" mass="81416">MLDDSDDEAVSTRLKKKTKVRSGLDERALRYQPSPEGSPAIGESSAIVIDSDDDENLEQDMTPEAFATVQNISIPPGHEQLNFAATRYDQIIGPGMSVALDDGSFMRIAVVVRDSTAPNKILIGGNLLQRNGHVDRRINRHGGELHSWMPRRKNELCAIVRMTNNGEPPKLGESLIFRPLDQIGLVRDVLYTNKPWDETASKFQKYQYRCDRHARGLITAEDQSCPMCVENREVNGPLTCRWKFIEEVDLQRNKIVGWQFRQLERNECISGDGLNPVYKLDIFRGLDPQQKKGFTPSNMKPGSGYRASKRKAHTESSLDSSDAGRKRARRLTDSMVDLTLSDSEPETLTRVDRVRDSIERITVTNPETGEVEDFVFQAAENPPSSRWKGKSKVTCSTLPVRRSQRSRYTFADICAGGGGTSRGAELAGLKLKYLVDNMPDACQTLRLNFGDDVVLEIDMTDFVQIDGSYRVDVMHVSFPCQGHSRANRGLNPEKDAVNIALSYGTFGRLLQMCKPRLVSMEQVTGILSKDDGQHLRSQIHTLIANDYNVRWASHVLRDYGNPQGRHRLIVIASCPGQALPDWPERTHGPGLKPFVTIRNILDQVQRPGHNREVMEHAVTRAPGERPPYNPNVQLIGCITSSGGYRRDKNSNTYHPSGTRDFTLQEIAQLQGFPWYHSFCGGKQKVGLQVGNAVPPVFAEKLFRSCIKALKKTDKIVEEYSTPIDLD</sequence>
<proteinExistence type="inferred from homology"/>
<dbReference type="InterPro" id="IPR029063">
    <property type="entry name" value="SAM-dependent_MTases_sf"/>
</dbReference>
<reference evidence="8" key="1">
    <citation type="journal article" date="2017" name="bioRxiv">
        <title>Conservation of a gene cluster reveals novel cercosporin biosynthetic mechanisms and extends production to the genus Colletotrichum.</title>
        <authorList>
            <person name="de Jonge R."/>
            <person name="Ebert M.K."/>
            <person name="Huitt-Roehl C.R."/>
            <person name="Pal P."/>
            <person name="Suttle J.C."/>
            <person name="Spanner R.E."/>
            <person name="Neubauer J.D."/>
            <person name="Jurick W.M.II."/>
            <person name="Stott K.A."/>
            <person name="Secor G.A."/>
            <person name="Thomma B.P.H.J."/>
            <person name="Van de Peer Y."/>
            <person name="Townsend C.A."/>
            <person name="Bolton M.D."/>
        </authorList>
    </citation>
    <scope>NUCLEOTIDE SEQUENCE [LARGE SCALE GENOMIC DNA]</scope>
    <source>
        <strain evidence="8">CBS538.71</strain>
    </source>
</reference>
<feature type="region of interest" description="Disordered" evidence="6">
    <location>
        <begin position="1"/>
        <end position="43"/>
    </location>
</feature>
<dbReference type="STRING" id="357750.A0A2S6C7Q9"/>
<gene>
    <name evidence="7" type="ORF">CBER1_01566</name>
</gene>
<dbReference type="Proteomes" id="UP000237631">
    <property type="component" value="Unassembled WGS sequence"/>
</dbReference>
<dbReference type="PRINTS" id="PR00105">
    <property type="entry name" value="C5METTRFRASE"/>
</dbReference>
<dbReference type="OrthoDB" id="414133at2759"/>
<comment type="caution">
    <text evidence="7">The sequence shown here is derived from an EMBL/GenBank/DDBJ whole genome shotgun (WGS) entry which is preliminary data.</text>
</comment>
<dbReference type="InterPro" id="IPR001525">
    <property type="entry name" value="C5_MeTfrase"/>
</dbReference>
<dbReference type="GO" id="GO:0032259">
    <property type="term" value="P:methylation"/>
    <property type="evidence" value="ECO:0007669"/>
    <property type="project" value="UniProtKB-KW"/>
</dbReference>
<dbReference type="AlphaFoldDB" id="A0A2S6C7Q9"/>
<dbReference type="EMBL" id="PNEN01000531">
    <property type="protein sequence ID" value="PPJ55777.1"/>
    <property type="molecule type" value="Genomic_DNA"/>
</dbReference>
<dbReference type="GO" id="GO:0044027">
    <property type="term" value="P:negative regulation of gene expression via chromosomal CpG island methylation"/>
    <property type="evidence" value="ECO:0007669"/>
    <property type="project" value="TreeGrafter"/>
</dbReference>
<dbReference type="PANTHER" id="PTHR10629">
    <property type="entry name" value="CYTOSINE-SPECIFIC METHYLTRANSFERASE"/>
    <property type="match status" value="1"/>
</dbReference>
<dbReference type="InterPro" id="IPR050390">
    <property type="entry name" value="C5-Methyltransferase"/>
</dbReference>
<keyword evidence="8" id="KW-1185">Reference proteome</keyword>
<name>A0A2S6C7Q9_9PEZI</name>
<dbReference type="PROSITE" id="PS51679">
    <property type="entry name" value="SAM_MT_C5"/>
    <property type="match status" value="1"/>
</dbReference>